<dbReference type="EC" id="2.1.1.193" evidence="3"/>
<comment type="subcellular location">
    <subcellularLocation>
        <location evidence="1">Cytoplasm</location>
    </subcellularLocation>
</comment>
<dbReference type="SUPFAM" id="SSF75217">
    <property type="entry name" value="alpha/beta knot"/>
    <property type="match status" value="1"/>
</dbReference>
<dbReference type="NCBIfam" id="TIGR00046">
    <property type="entry name" value="RsmE family RNA methyltransferase"/>
    <property type="match status" value="1"/>
</dbReference>
<evidence type="ECO:0000256" key="5">
    <source>
        <dbReference type="ARBA" id="ARBA00022552"/>
    </source>
</evidence>
<evidence type="ECO:0000256" key="10">
    <source>
        <dbReference type="ARBA" id="ARBA00047944"/>
    </source>
</evidence>
<evidence type="ECO:0000313" key="12">
    <source>
        <dbReference type="EMBL" id="SVC22556.1"/>
    </source>
</evidence>
<dbReference type="PANTHER" id="PTHR30027">
    <property type="entry name" value="RIBOSOMAL RNA SMALL SUBUNIT METHYLTRANSFERASE E"/>
    <property type="match status" value="1"/>
</dbReference>
<evidence type="ECO:0000256" key="4">
    <source>
        <dbReference type="ARBA" id="ARBA00022490"/>
    </source>
</evidence>
<organism evidence="12">
    <name type="scientific">marine metagenome</name>
    <dbReference type="NCBI Taxonomy" id="408172"/>
    <lineage>
        <taxon>unclassified sequences</taxon>
        <taxon>metagenomes</taxon>
        <taxon>ecological metagenomes</taxon>
    </lineage>
</organism>
<dbReference type="GO" id="GO:0070475">
    <property type="term" value="P:rRNA base methylation"/>
    <property type="evidence" value="ECO:0007669"/>
    <property type="project" value="TreeGrafter"/>
</dbReference>
<evidence type="ECO:0000256" key="3">
    <source>
        <dbReference type="ARBA" id="ARBA00012328"/>
    </source>
</evidence>
<gene>
    <name evidence="12" type="ORF">METZ01_LOCUS275410</name>
</gene>
<dbReference type="Pfam" id="PF04452">
    <property type="entry name" value="Methyltrans_RNA"/>
    <property type="match status" value="1"/>
</dbReference>
<name>A0A382KEV0_9ZZZZ</name>
<comment type="catalytic activity">
    <reaction evidence="10">
        <text>uridine(1498) in 16S rRNA + S-adenosyl-L-methionine = N(3)-methyluridine(1498) in 16S rRNA + S-adenosyl-L-homocysteine + H(+)</text>
        <dbReference type="Rhea" id="RHEA:42920"/>
        <dbReference type="Rhea" id="RHEA-COMP:10283"/>
        <dbReference type="Rhea" id="RHEA-COMP:10284"/>
        <dbReference type="ChEBI" id="CHEBI:15378"/>
        <dbReference type="ChEBI" id="CHEBI:57856"/>
        <dbReference type="ChEBI" id="CHEBI:59789"/>
        <dbReference type="ChEBI" id="CHEBI:65315"/>
        <dbReference type="ChEBI" id="CHEBI:74502"/>
        <dbReference type="EC" id="2.1.1.193"/>
    </reaction>
</comment>
<dbReference type="GO" id="GO:0070042">
    <property type="term" value="F:rRNA (uridine-N3-)-methyltransferase activity"/>
    <property type="evidence" value="ECO:0007669"/>
    <property type="project" value="TreeGrafter"/>
</dbReference>
<dbReference type="CDD" id="cd18084">
    <property type="entry name" value="RsmE-like"/>
    <property type="match status" value="1"/>
</dbReference>
<comment type="function">
    <text evidence="9">Specifically methylates the N3 position of the uracil ring of uridine 1498 (m3U1498) in 16S rRNA. Acts on the fully assembled 30S ribosomal subunit.</text>
</comment>
<reference evidence="12" key="1">
    <citation type="submission" date="2018-05" db="EMBL/GenBank/DDBJ databases">
        <authorList>
            <person name="Lanie J.A."/>
            <person name="Ng W.-L."/>
            <person name="Kazmierczak K.M."/>
            <person name="Andrzejewski T.M."/>
            <person name="Davidsen T.M."/>
            <person name="Wayne K.J."/>
            <person name="Tettelin H."/>
            <person name="Glass J.I."/>
            <person name="Rusch D."/>
            <person name="Podicherti R."/>
            <person name="Tsui H.-C.T."/>
            <person name="Winkler M.E."/>
        </authorList>
    </citation>
    <scope>NUCLEOTIDE SEQUENCE</scope>
</reference>
<proteinExistence type="inferred from homology"/>
<dbReference type="AlphaFoldDB" id="A0A382KEV0"/>
<dbReference type="InterPro" id="IPR046886">
    <property type="entry name" value="RsmE_MTase_dom"/>
</dbReference>
<dbReference type="InterPro" id="IPR029026">
    <property type="entry name" value="tRNA_m1G_MTases_N"/>
</dbReference>
<evidence type="ECO:0000259" key="11">
    <source>
        <dbReference type="Pfam" id="PF04452"/>
    </source>
</evidence>
<sequence length="199" mass="21433">VFVTDLDAPEIDDHDRHHLSRVLRTADGEPLTVCDGSGRWRPCRFGTSLEPTGDVVEVSAPEVEVAVGFSLIKGGRPDLVVQKLTELGVDRIVPLVASRSVVRWAPEKARAHRERFIRVSREASMQSRRVRLPVVMALTRVGAVSATEGVAMAEPGGGPVGLDHPMVLVGPEGGWTEEELDNCPRCSLGGTVLRSETAA</sequence>
<keyword evidence="6" id="KW-0489">Methyltransferase</keyword>
<comment type="similarity">
    <text evidence="2">Belongs to the RNA methyltransferase RsmE family.</text>
</comment>
<dbReference type="SUPFAM" id="SSF88697">
    <property type="entry name" value="PUA domain-like"/>
    <property type="match status" value="1"/>
</dbReference>
<dbReference type="InterPro" id="IPR015947">
    <property type="entry name" value="PUA-like_sf"/>
</dbReference>
<feature type="domain" description="Ribosomal RNA small subunit methyltransferase E methyltransferase" evidence="11">
    <location>
        <begin position="62"/>
        <end position="199"/>
    </location>
</feature>
<accession>A0A382KEV0</accession>
<dbReference type="InterPro" id="IPR029028">
    <property type="entry name" value="Alpha/beta_knot_MTases"/>
</dbReference>
<feature type="non-terminal residue" evidence="12">
    <location>
        <position position="199"/>
    </location>
</feature>
<feature type="non-terminal residue" evidence="12">
    <location>
        <position position="1"/>
    </location>
</feature>
<dbReference type="Gene3D" id="3.40.1280.10">
    <property type="match status" value="1"/>
</dbReference>
<dbReference type="EMBL" id="UINC01080007">
    <property type="protein sequence ID" value="SVC22556.1"/>
    <property type="molecule type" value="Genomic_DNA"/>
</dbReference>
<evidence type="ECO:0000256" key="7">
    <source>
        <dbReference type="ARBA" id="ARBA00022679"/>
    </source>
</evidence>
<keyword evidence="5" id="KW-0698">rRNA processing</keyword>
<evidence type="ECO:0000256" key="2">
    <source>
        <dbReference type="ARBA" id="ARBA00005528"/>
    </source>
</evidence>
<dbReference type="InterPro" id="IPR006700">
    <property type="entry name" value="RsmE"/>
</dbReference>
<dbReference type="PANTHER" id="PTHR30027:SF3">
    <property type="entry name" value="16S RRNA (URACIL(1498)-N(3))-METHYLTRANSFERASE"/>
    <property type="match status" value="1"/>
</dbReference>
<evidence type="ECO:0000256" key="6">
    <source>
        <dbReference type="ARBA" id="ARBA00022603"/>
    </source>
</evidence>
<dbReference type="PIRSF" id="PIRSF015601">
    <property type="entry name" value="MTase_slr0722"/>
    <property type="match status" value="1"/>
</dbReference>
<evidence type="ECO:0000256" key="8">
    <source>
        <dbReference type="ARBA" id="ARBA00022691"/>
    </source>
</evidence>
<keyword evidence="4" id="KW-0963">Cytoplasm</keyword>
<keyword evidence="7" id="KW-0808">Transferase</keyword>
<dbReference type="GO" id="GO:0005737">
    <property type="term" value="C:cytoplasm"/>
    <property type="evidence" value="ECO:0007669"/>
    <property type="project" value="UniProtKB-SubCell"/>
</dbReference>
<keyword evidence="8" id="KW-0949">S-adenosyl-L-methionine</keyword>
<evidence type="ECO:0000256" key="9">
    <source>
        <dbReference type="ARBA" id="ARBA00025699"/>
    </source>
</evidence>
<protein>
    <recommendedName>
        <fullName evidence="3">16S rRNA (uracil(1498)-N(3))-methyltransferase</fullName>
        <ecNumber evidence="3">2.1.1.193</ecNumber>
    </recommendedName>
</protein>
<evidence type="ECO:0000256" key="1">
    <source>
        <dbReference type="ARBA" id="ARBA00004496"/>
    </source>
</evidence>